<feature type="compositionally biased region" description="Basic and acidic residues" evidence="1">
    <location>
        <begin position="179"/>
        <end position="201"/>
    </location>
</feature>
<dbReference type="AlphaFoldDB" id="A0A6J4QE85"/>
<feature type="region of interest" description="Disordered" evidence="1">
    <location>
        <begin position="33"/>
        <end position="107"/>
    </location>
</feature>
<organism evidence="2">
    <name type="scientific">uncultured Rubrobacteraceae bacterium</name>
    <dbReference type="NCBI Taxonomy" id="349277"/>
    <lineage>
        <taxon>Bacteria</taxon>
        <taxon>Bacillati</taxon>
        <taxon>Actinomycetota</taxon>
        <taxon>Rubrobacteria</taxon>
        <taxon>Rubrobacterales</taxon>
        <taxon>Rubrobacteraceae</taxon>
        <taxon>environmental samples</taxon>
    </lineage>
</organism>
<feature type="non-terminal residue" evidence="2">
    <location>
        <position position="1"/>
    </location>
</feature>
<accession>A0A6J4QE85</accession>
<feature type="compositionally biased region" description="Basic and acidic residues" evidence="1">
    <location>
        <begin position="130"/>
        <end position="166"/>
    </location>
</feature>
<dbReference type="EMBL" id="CADCVB010000158">
    <property type="protein sequence ID" value="CAA9440514.1"/>
    <property type="molecule type" value="Genomic_DNA"/>
</dbReference>
<feature type="compositionally biased region" description="Basic and acidic residues" evidence="1">
    <location>
        <begin position="43"/>
        <end position="55"/>
    </location>
</feature>
<reference evidence="2" key="1">
    <citation type="submission" date="2020-02" db="EMBL/GenBank/DDBJ databases">
        <authorList>
            <person name="Meier V. D."/>
        </authorList>
    </citation>
    <scope>NUCLEOTIDE SEQUENCE</scope>
    <source>
        <strain evidence="2">AVDCRST_MAG78</strain>
    </source>
</reference>
<evidence type="ECO:0000256" key="1">
    <source>
        <dbReference type="SAM" id="MobiDB-lite"/>
    </source>
</evidence>
<name>A0A6J4QE85_9ACTN</name>
<sequence>APGRFERLRRAAHAGHCTAATLRFAGRELYRRGAGRRGARPVWRRELPPRRREGPGRPQGGGLPQEPGCRVAERHRRQQPRRRPYRGLRGRARRLRSRQRLPLRRPQGNLHLQLVLARRPKRGLGGGRVPRGDADGLGRDDGRRDLASPRRALFGDERQLRGHPPDPRLCPRPSRRRRREEGRGVYEQRLLHGSPDRHQGL</sequence>
<gene>
    <name evidence="2" type="ORF">AVDCRST_MAG78-2390</name>
</gene>
<feature type="compositionally biased region" description="Basic residues" evidence="1">
    <location>
        <begin position="73"/>
        <end position="103"/>
    </location>
</feature>
<proteinExistence type="predicted"/>
<evidence type="ECO:0000313" key="2">
    <source>
        <dbReference type="EMBL" id="CAA9440514.1"/>
    </source>
</evidence>
<feature type="non-terminal residue" evidence="2">
    <location>
        <position position="201"/>
    </location>
</feature>
<feature type="region of interest" description="Disordered" evidence="1">
    <location>
        <begin position="121"/>
        <end position="201"/>
    </location>
</feature>
<protein>
    <submittedName>
        <fullName evidence="2">Uncharacterized protein</fullName>
    </submittedName>
</protein>